<gene>
    <name evidence="1" type="ORF">SAMN05421820_111153</name>
</gene>
<keyword evidence="2" id="KW-1185">Reference proteome</keyword>
<proteinExistence type="predicted"/>
<accession>A0A1H0GIE9</accession>
<dbReference type="EMBL" id="FNGY01000011">
    <property type="protein sequence ID" value="SDO06640.1"/>
    <property type="molecule type" value="Genomic_DNA"/>
</dbReference>
<dbReference type="Proteomes" id="UP000183200">
    <property type="component" value="Unassembled WGS sequence"/>
</dbReference>
<name>A0A1H0GIE9_9SPHI</name>
<organism evidence="1 2">
    <name type="scientific">Pedobacter steynii</name>
    <dbReference type="NCBI Taxonomy" id="430522"/>
    <lineage>
        <taxon>Bacteria</taxon>
        <taxon>Pseudomonadati</taxon>
        <taxon>Bacteroidota</taxon>
        <taxon>Sphingobacteriia</taxon>
        <taxon>Sphingobacteriales</taxon>
        <taxon>Sphingobacteriaceae</taxon>
        <taxon>Pedobacter</taxon>
    </lineage>
</organism>
<reference evidence="2" key="1">
    <citation type="submission" date="2016-10" db="EMBL/GenBank/DDBJ databases">
        <authorList>
            <person name="Varghese N."/>
            <person name="Submissions S."/>
        </authorList>
    </citation>
    <scope>NUCLEOTIDE SEQUENCE [LARGE SCALE GENOMIC DNA]</scope>
    <source>
        <strain evidence="2">DSM 19110</strain>
    </source>
</reference>
<evidence type="ECO:0000313" key="1">
    <source>
        <dbReference type="EMBL" id="SDO06640.1"/>
    </source>
</evidence>
<dbReference type="OrthoDB" id="978725at2"/>
<dbReference type="AlphaFoldDB" id="A0A1H0GIE9"/>
<evidence type="ECO:0000313" key="2">
    <source>
        <dbReference type="Proteomes" id="UP000183200"/>
    </source>
</evidence>
<dbReference type="RefSeq" id="WP_074611914.1">
    <property type="nucleotide sequence ID" value="NZ_FNGY01000011.1"/>
</dbReference>
<protein>
    <submittedName>
        <fullName evidence="1">Uncharacterized protein</fullName>
    </submittedName>
</protein>
<sequence>MKEENKKPVSLTFSARMSALHLAMLYSFMIKRISKGYSTAEASFLMGYHIDFIKQKEELKSIGFSFEDMHSFRHAMEEISLRAMTPGFEQQNYTKDYLLKKHIEGSRIEHKMFRIEEDRSEVLVFQLMEENPDYIRYQTAEKENAAEVKAILNVLFEGRLFFSPQTPLAIYQRCRSAIGNESIEPRYIQAALTALTKKNNFPKLKRIRSNEYGCRYEKVFE</sequence>